<dbReference type="SUPFAM" id="SSF54909">
    <property type="entry name" value="Dimeric alpha+beta barrel"/>
    <property type="match status" value="1"/>
</dbReference>
<feature type="domain" description="YCII-related" evidence="2">
    <location>
        <begin position="1"/>
        <end position="96"/>
    </location>
</feature>
<accession>A0A871XY98</accession>
<organism evidence="3">
    <name type="scientific">uncultured Actinomycetes bacterium</name>
    <dbReference type="NCBI Taxonomy" id="152507"/>
    <lineage>
        <taxon>Bacteria</taxon>
        <taxon>Bacillati</taxon>
        <taxon>Actinomycetota</taxon>
        <taxon>Actinomycetes</taxon>
        <taxon>environmental samples</taxon>
    </lineage>
</organism>
<evidence type="ECO:0000259" key="2">
    <source>
        <dbReference type="Pfam" id="PF03795"/>
    </source>
</evidence>
<dbReference type="InterPro" id="IPR005545">
    <property type="entry name" value="YCII"/>
</dbReference>
<name>A0A871XY98_9ACTN</name>
<dbReference type="Gene3D" id="3.30.70.1060">
    <property type="entry name" value="Dimeric alpha+beta barrel"/>
    <property type="match status" value="1"/>
</dbReference>
<evidence type="ECO:0000313" key="3">
    <source>
        <dbReference type="EMBL" id="QOV08889.1"/>
    </source>
</evidence>
<sequence length="107" mass="11763">MRFLIAVIDSDTGTASPGEMAAIDAFNDSLRAGDHWVLATGLHHPREAKVIDNTHNAGLQHDGPLNDTAEYMSGFWIIECDSHERALELAHQGSLACNRKVEVRAFH</sequence>
<dbReference type="EMBL" id="MW122876">
    <property type="protein sequence ID" value="QOV08889.1"/>
    <property type="molecule type" value="Genomic_DNA"/>
</dbReference>
<dbReference type="Pfam" id="PF03795">
    <property type="entry name" value="YCII"/>
    <property type="match status" value="1"/>
</dbReference>
<dbReference type="InterPro" id="IPR011008">
    <property type="entry name" value="Dimeric_a/b-barrel"/>
</dbReference>
<dbReference type="EMBL" id="MW122883">
    <property type="protein sequence ID" value="QOV09085.1"/>
    <property type="molecule type" value="Genomic_DNA"/>
</dbReference>
<evidence type="ECO:0000313" key="4">
    <source>
        <dbReference type="EMBL" id="QOV09085.1"/>
    </source>
</evidence>
<proteinExistence type="inferred from homology"/>
<gene>
    <name evidence="4" type="ORF">HULAa32G3_00005</name>
    <name evidence="3" type="ORF">HULAa55C9_00004</name>
</gene>
<evidence type="ECO:0000256" key="1">
    <source>
        <dbReference type="ARBA" id="ARBA00007689"/>
    </source>
</evidence>
<reference evidence="3" key="1">
    <citation type="submission" date="2020-10" db="EMBL/GenBank/DDBJ databases">
        <title>Diverse heliorhodopsins detected via functional metagenomics in peat lake Actinobacteria, Chloroflexi and Archaea.</title>
        <authorList>
            <person name="Chazan A."/>
            <person name="Rozenberg A."/>
            <person name="Tahan R."/>
            <person name="Mannen K."/>
            <person name="Nagata T."/>
            <person name="Yaish S."/>
            <person name="Larom S."/>
            <person name="Kandori H."/>
            <person name="Inoue K."/>
            <person name="Beja O."/>
            <person name="Pushkarev A."/>
        </authorList>
    </citation>
    <scope>NUCLEOTIDE SEQUENCE</scope>
</reference>
<dbReference type="AlphaFoldDB" id="A0A871XY98"/>
<comment type="similarity">
    <text evidence="1">Belongs to the YciI family.</text>
</comment>
<protein>
    <recommendedName>
        <fullName evidence="2">YCII-related domain-containing protein</fullName>
    </recommendedName>
</protein>